<dbReference type="EMBL" id="CACRUA010000007">
    <property type="protein sequence ID" value="VYT77897.1"/>
    <property type="molecule type" value="Genomic_DNA"/>
</dbReference>
<evidence type="ECO:0000256" key="4">
    <source>
        <dbReference type="ARBA" id="ARBA00023004"/>
    </source>
</evidence>
<dbReference type="SUPFAM" id="SSF102114">
    <property type="entry name" value="Radical SAM enzymes"/>
    <property type="match status" value="1"/>
</dbReference>
<evidence type="ECO:0000256" key="5">
    <source>
        <dbReference type="ARBA" id="ARBA00023014"/>
    </source>
</evidence>
<evidence type="ECO:0000259" key="9">
    <source>
        <dbReference type="PROSITE" id="PS51918"/>
    </source>
</evidence>
<feature type="binding site" evidence="8">
    <location>
        <position position="202"/>
    </location>
    <ligand>
        <name>S-adenosyl-L-methionine</name>
        <dbReference type="ChEBI" id="CHEBI:59789"/>
    </ligand>
</feature>
<dbReference type="Pfam" id="PF04055">
    <property type="entry name" value="Radical_SAM"/>
    <property type="match status" value="1"/>
</dbReference>
<dbReference type="NCBIfam" id="TIGR03956">
    <property type="entry name" value="rSAM_HydE"/>
    <property type="match status" value="1"/>
</dbReference>
<gene>
    <name evidence="10" type="primary">bioB_1</name>
    <name evidence="10" type="ORF">CSLFYP84_00559</name>
</gene>
<reference evidence="10" key="1">
    <citation type="submission" date="2019-11" db="EMBL/GenBank/DDBJ databases">
        <authorList>
            <person name="Feng L."/>
        </authorList>
    </citation>
    <scope>NUCLEOTIDE SEQUENCE</scope>
    <source>
        <strain evidence="10">CsymbiosumLFYP84</strain>
    </source>
</reference>
<evidence type="ECO:0000256" key="2">
    <source>
        <dbReference type="ARBA" id="ARBA00022691"/>
    </source>
</evidence>
<sequence length="365" mass="40967">MGKQESEKTATGSDGSGRYERKALIDKLYETQELSREEWIRLIEGRTPELSEYLFEKARAVREREYGKAVYIRGLIECSNYCRNNCYYCGIRRGNQNAQRYRLTADEILSCCENGYSLGFRTFVLQGGEDPAMTDGWVADVIRRIKKEFPDCAVTLSLGEKSEAAYQCLFDAGADRYLLRHETADADHYGKLHPDGLSLAHRMECLRTLKRIGFQTGCGFMVGSPGQTPECLAKDMAFIRELNPQMVGIGPFIPQHDTPFRDERAGAFEETLWLLGLIRLMLPRVLLPATTALGTIHPKGRELGMLAGANVVMPNLSPLGVRKKYLLYDNKICTGDEAAESLNSLKESMKAIGYEVAVGRGDYRL</sequence>
<feature type="binding site" evidence="7">
    <location>
        <position position="82"/>
    </location>
    <ligand>
        <name>[4Fe-4S] cluster</name>
        <dbReference type="ChEBI" id="CHEBI:49883"/>
        <note>4Fe-4S-S-AdoMet</note>
    </ligand>
</feature>
<dbReference type="SFLD" id="SFLDG01280">
    <property type="entry name" value="HydE/PylB-like"/>
    <property type="match status" value="1"/>
</dbReference>
<evidence type="ECO:0000256" key="1">
    <source>
        <dbReference type="ARBA" id="ARBA00022485"/>
    </source>
</evidence>
<dbReference type="SMART" id="SM00876">
    <property type="entry name" value="BATS"/>
    <property type="match status" value="1"/>
</dbReference>
<dbReference type="InterPro" id="IPR034422">
    <property type="entry name" value="HydE/PylB-like"/>
</dbReference>
<dbReference type="SFLD" id="SFLDS00029">
    <property type="entry name" value="Radical_SAM"/>
    <property type="match status" value="1"/>
</dbReference>
<protein>
    <submittedName>
        <fullName evidence="10">Biotin synthase</fullName>
        <ecNumber evidence="10">2.8.1.6</ecNumber>
    </submittedName>
</protein>
<feature type="binding site" evidence="7">
    <location>
        <position position="86"/>
    </location>
    <ligand>
        <name>[4Fe-4S] cluster</name>
        <dbReference type="ChEBI" id="CHEBI:49883"/>
        <note>4Fe-4S-S-AdoMet</note>
    </ligand>
</feature>
<evidence type="ECO:0000256" key="6">
    <source>
        <dbReference type="ARBA" id="ARBA00034078"/>
    </source>
</evidence>
<keyword evidence="10" id="KW-0808">Transferase</keyword>
<feature type="binding site" evidence="7">
    <location>
        <position position="89"/>
    </location>
    <ligand>
        <name>[4Fe-4S] cluster</name>
        <dbReference type="ChEBI" id="CHEBI:49883"/>
        <note>4Fe-4S-S-AdoMet</note>
    </ligand>
</feature>
<dbReference type="GO" id="GO:0051539">
    <property type="term" value="F:4 iron, 4 sulfur cluster binding"/>
    <property type="evidence" value="ECO:0007669"/>
    <property type="project" value="UniProtKB-KW"/>
</dbReference>
<keyword evidence="3" id="KW-0479">Metal-binding</keyword>
<dbReference type="EC" id="2.8.1.6" evidence="10"/>
<dbReference type="PROSITE" id="PS51918">
    <property type="entry name" value="RADICAL_SAM"/>
    <property type="match status" value="1"/>
</dbReference>
<evidence type="ECO:0000256" key="3">
    <source>
        <dbReference type="ARBA" id="ARBA00022723"/>
    </source>
</evidence>
<dbReference type="PIRSF" id="PIRSF004762">
    <property type="entry name" value="CHP00423"/>
    <property type="match status" value="1"/>
</dbReference>
<dbReference type="CDD" id="cd01335">
    <property type="entry name" value="Radical_SAM"/>
    <property type="match status" value="1"/>
</dbReference>
<comment type="cofactor">
    <cofactor evidence="6">
        <name>[2Fe-2S] cluster</name>
        <dbReference type="ChEBI" id="CHEBI:190135"/>
    </cofactor>
</comment>
<dbReference type="SMART" id="SM00729">
    <property type="entry name" value="Elp3"/>
    <property type="match status" value="1"/>
</dbReference>
<dbReference type="Gene3D" id="3.20.20.70">
    <property type="entry name" value="Aldolase class I"/>
    <property type="match status" value="1"/>
</dbReference>
<feature type="domain" description="Radical SAM core" evidence="9">
    <location>
        <begin position="64"/>
        <end position="290"/>
    </location>
</feature>
<dbReference type="AlphaFoldDB" id="A0A6N2ZIG0"/>
<name>A0A6N2ZIG0_CLOSY</name>
<dbReference type="PANTHER" id="PTHR43726:SF1">
    <property type="entry name" value="BIOTIN SYNTHASE"/>
    <property type="match status" value="1"/>
</dbReference>
<evidence type="ECO:0000313" key="10">
    <source>
        <dbReference type="EMBL" id="VYT77897.1"/>
    </source>
</evidence>
<accession>A0A6N2ZIG0</accession>
<keyword evidence="1 7" id="KW-0004">4Fe-4S</keyword>
<dbReference type="InterPro" id="IPR058240">
    <property type="entry name" value="rSAM_sf"/>
</dbReference>
<dbReference type="InterPro" id="IPR010722">
    <property type="entry name" value="BATS_dom"/>
</dbReference>
<dbReference type="SFLD" id="SFLDF00348">
    <property type="entry name" value="FeFe_hydrogenase_maturase_(Hyd"/>
    <property type="match status" value="1"/>
</dbReference>
<keyword evidence="5 7" id="KW-0411">Iron-sulfur</keyword>
<dbReference type="SFLD" id="SFLDG01060">
    <property type="entry name" value="BATS_domain_containing"/>
    <property type="match status" value="1"/>
</dbReference>
<keyword evidence="2 7" id="KW-0949">S-adenosyl-L-methionine</keyword>
<feature type="binding site" evidence="8">
    <location>
        <position position="157"/>
    </location>
    <ligand>
        <name>(3R)-3-methyl-D-ornithine</name>
        <dbReference type="ChEBI" id="CHEBI:64642"/>
    </ligand>
</feature>
<dbReference type="RefSeq" id="WP_156684332.1">
    <property type="nucleotide sequence ID" value="NZ_CACRUA010000007.1"/>
</dbReference>
<comment type="cofactor">
    <cofactor evidence="7">
        <name>[4Fe-4S] cluster</name>
        <dbReference type="ChEBI" id="CHEBI:49883"/>
    </cofactor>
    <text evidence="7">Binds 1 [4Fe-4S] cluster. The cluster is coordinated with 3 cysteines and an exchangeable S-adenosyl-L-methionine.</text>
</comment>
<proteinExistence type="predicted"/>
<organism evidence="10">
    <name type="scientific">Clostridium symbiosum</name>
    <name type="common">Bacteroides symbiosus</name>
    <dbReference type="NCBI Taxonomy" id="1512"/>
    <lineage>
        <taxon>Bacteria</taxon>
        <taxon>Bacillati</taxon>
        <taxon>Bacillota</taxon>
        <taxon>Clostridia</taxon>
        <taxon>Lachnospirales</taxon>
        <taxon>Lachnospiraceae</taxon>
        <taxon>Otoolea</taxon>
    </lineage>
</organism>
<dbReference type="InterPro" id="IPR013785">
    <property type="entry name" value="Aldolase_TIM"/>
</dbReference>
<dbReference type="GO" id="GO:0042364">
    <property type="term" value="P:water-soluble vitamin biosynthetic process"/>
    <property type="evidence" value="ECO:0007669"/>
    <property type="project" value="UniProtKB-ARBA"/>
</dbReference>
<keyword evidence="4 7" id="KW-0408">Iron</keyword>
<dbReference type="GO" id="GO:0046872">
    <property type="term" value="F:metal ion binding"/>
    <property type="evidence" value="ECO:0007669"/>
    <property type="project" value="UniProtKB-KW"/>
</dbReference>
<dbReference type="InterPro" id="IPR007197">
    <property type="entry name" value="rSAM"/>
</dbReference>
<evidence type="ECO:0000256" key="8">
    <source>
        <dbReference type="PIRSR" id="PIRSR004762-2"/>
    </source>
</evidence>
<dbReference type="GO" id="GO:0044272">
    <property type="term" value="P:sulfur compound biosynthetic process"/>
    <property type="evidence" value="ECO:0007669"/>
    <property type="project" value="UniProtKB-ARBA"/>
</dbReference>
<dbReference type="GO" id="GO:0004076">
    <property type="term" value="F:biotin synthase activity"/>
    <property type="evidence" value="ECO:0007669"/>
    <property type="project" value="UniProtKB-EC"/>
</dbReference>
<dbReference type="InterPro" id="IPR024021">
    <property type="entry name" value="FeFe-hyd_HydE_rSAM"/>
</dbReference>
<dbReference type="PANTHER" id="PTHR43726">
    <property type="entry name" value="3-METHYLORNITHINE SYNTHASE"/>
    <property type="match status" value="1"/>
</dbReference>
<dbReference type="InterPro" id="IPR006638">
    <property type="entry name" value="Elp3/MiaA/NifB-like_rSAM"/>
</dbReference>
<evidence type="ECO:0000256" key="7">
    <source>
        <dbReference type="PIRSR" id="PIRSR004762-1"/>
    </source>
</evidence>
<feature type="binding site" evidence="8">
    <location>
        <position position="182"/>
    </location>
    <ligand>
        <name>S-adenosyl-L-methionine</name>
        <dbReference type="ChEBI" id="CHEBI:59789"/>
    </ligand>
</feature>